<dbReference type="GeneID" id="89935875"/>
<reference evidence="2" key="2">
    <citation type="submission" date="2023-05" db="EMBL/GenBank/DDBJ databases">
        <authorList>
            <consortium name="Lawrence Berkeley National Laboratory"/>
            <person name="Steindorff A."/>
            <person name="Hensen N."/>
            <person name="Bonometti L."/>
            <person name="Westerberg I."/>
            <person name="Brannstrom I.O."/>
            <person name="Guillou S."/>
            <person name="Cros-Aarteil S."/>
            <person name="Calhoun S."/>
            <person name="Haridas S."/>
            <person name="Kuo A."/>
            <person name="Mondo S."/>
            <person name="Pangilinan J."/>
            <person name="Riley R."/>
            <person name="Labutti K."/>
            <person name="Andreopoulos B."/>
            <person name="Lipzen A."/>
            <person name="Chen C."/>
            <person name="Yanf M."/>
            <person name="Daum C."/>
            <person name="Ng V."/>
            <person name="Clum A."/>
            <person name="Ohm R."/>
            <person name="Martin F."/>
            <person name="Silar P."/>
            <person name="Natvig D."/>
            <person name="Lalanne C."/>
            <person name="Gautier V."/>
            <person name="Ament-Velasquez S.L."/>
            <person name="Kruys A."/>
            <person name="Hutchinson M.I."/>
            <person name="Powell A.J."/>
            <person name="Barry K."/>
            <person name="Miller A.N."/>
            <person name="Grigoriev I.V."/>
            <person name="Debuchy R."/>
            <person name="Gladieux P."/>
            <person name="Thoren M.H."/>
            <person name="Johannesson H."/>
        </authorList>
    </citation>
    <scope>NUCLEOTIDE SEQUENCE</scope>
    <source>
        <strain evidence="2">CBS 508.74</strain>
    </source>
</reference>
<keyword evidence="3" id="KW-1185">Reference proteome</keyword>
<evidence type="ECO:0000313" key="3">
    <source>
        <dbReference type="Proteomes" id="UP001302812"/>
    </source>
</evidence>
<evidence type="ECO:0000313" key="2">
    <source>
        <dbReference type="EMBL" id="KAK4111716.1"/>
    </source>
</evidence>
<protein>
    <submittedName>
        <fullName evidence="2">Uncharacterized protein</fullName>
    </submittedName>
</protein>
<dbReference type="AlphaFoldDB" id="A0AAN6TC88"/>
<organism evidence="2 3">
    <name type="scientific">Canariomyces notabilis</name>
    <dbReference type="NCBI Taxonomy" id="2074819"/>
    <lineage>
        <taxon>Eukaryota</taxon>
        <taxon>Fungi</taxon>
        <taxon>Dikarya</taxon>
        <taxon>Ascomycota</taxon>
        <taxon>Pezizomycotina</taxon>
        <taxon>Sordariomycetes</taxon>
        <taxon>Sordariomycetidae</taxon>
        <taxon>Sordariales</taxon>
        <taxon>Chaetomiaceae</taxon>
        <taxon>Canariomyces</taxon>
    </lineage>
</organism>
<reference evidence="2" key="1">
    <citation type="journal article" date="2023" name="Mol. Phylogenet. Evol.">
        <title>Genome-scale phylogeny and comparative genomics of the fungal order Sordariales.</title>
        <authorList>
            <person name="Hensen N."/>
            <person name="Bonometti L."/>
            <person name="Westerberg I."/>
            <person name="Brannstrom I.O."/>
            <person name="Guillou S."/>
            <person name="Cros-Aarteil S."/>
            <person name="Calhoun S."/>
            <person name="Haridas S."/>
            <person name="Kuo A."/>
            <person name="Mondo S."/>
            <person name="Pangilinan J."/>
            <person name="Riley R."/>
            <person name="LaButti K."/>
            <person name="Andreopoulos B."/>
            <person name="Lipzen A."/>
            <person name="Chen C."/>
            <person name="Yan M."/>
            <person name="Daum C."/>
            <person name="Ng V."/>
            <person name="Clum A."/>
            <person name="Steindorff A."/>
            <person name="Ohm R.A."/>
            <person name="Martin F."/>
            <person name="Silar P."/>
            <person name="Natvig D.O."/>
            <person name="Lalanne C."/>
            <person name="Gautier V."/>
            <person name="Ament-Velasquez S.L."/>
            <person name="Kruys A."/>
            <person name="Hutchinson M.I."/>
            <person name="Powell A.J."/>
            <person name="Barry K."/>
            <person name="Miller A.N."/>
            <person name="Grigoriev I.V."/>
            <person name="Debuchy R."/>
            <person name="Gladieux P."/>
            <person name="Hiltunen Thoren M."/>
            <person name="Johannesson H."/>
        </authorList>
    </citation>
    <scope>NUCLEOTIDE SEQUENCE</scope>
    <source>
        <strain evidence="2">CBS 508.74</strain>
    </source>
</reference>
<gene>
    <name evidence="2" type="ORF">N656DRAFT_711504</name>
</gene>
<name>A0AAN6TC88_9PEZI</name>
<feature type="compositionally biased region" description="Polar residues" evidence="1">
    <location>
        <begin position="240"/>
        <end position="267"/>
    </location>
</feature>
<feature type="region of interest" description="Disordered" evidence="1">
    <location>
        <begin position="186"/>
        <end position="296"/>
    </location>
</feature>
<dbReference type="Gene3D" id="1.10.287.1490">
    <property type="match status" value="1"/>
</dbReference>
<dbReference type="RefSeq" id="XP_064669286.1">
    <property type="nucleotide sequence ID" value="XM_064811750.1"/>
</dbReference>
<feature type="compositionally biased region" description="Basic and acidic residues" evidence="1">
    <location>
        <begin position="230"/>
        <end position="239"/>
    </location>
</feature>
<evidence type="ECO:0000256" key="1">
    <source>
        <dbReference type="SAM" id="MobiDB-lite"/>
    </source>
</evidence>
<comment type="caution">
    <text evidence="2">The sequence shown here is derived from an EMBL/GenBank/DDBJ whole genome shotgun (WGS) entry which is preliminary data.</text>
</comment>
<proteinExistence type="predicted"/>
<sequence>MPPPLVEPILLYGFCFIRQQDQRFNQQWACAWLTSWYSDEGYLAAVEDPSKRREIRYGNNIAVLFRVLLHLRQFYGQDGLWSAIGRGFNTSPTIARTTAEILTDARRIQRDKPGREPSEAARAVDEWMEFLDSRRTHPRMLTDPELFKQAEAFFKSQEKKMENAARVPINLHATLQFDAYRPTAADDKAHLSPRLPPTPIKRESPSSNLDKNPLVKPTSKRSASPIPPERSSKTRRSDHPTNGVSTGPDSQQQQYQTRHSKQESSGHLGNAKPVPVKSQPDAHEGRKDASNKAYQTSDKDISVLKARITELESRLAEAKSKQNVITATTPEKLGLDITELKKEMDTATNAIGTMMESMHDIVDSLNSLRDEVAGLTKQQNKLATDHQANGAHALLGAMQTITNSLELLKVEVTQLKMQAAASQQPAPPSSAPRYDPEVKTLLQEQNALIDKLGREMARMQTQTPPTHQRQSPQNIQQAMADAERDLKHHLAVVESLYHQLDSTRGASRMVTERTADFLATLQQSVHSAQIGLRGS</sequence>
<accession>A0AAN6TC88</accession>
<dbReference type="EMBL" id="MU853345">
    <property type="protein sequence ID" value="KAK4111716.1"/>
    <property type="molecule type" value="Genomic_DNA"/>
</dbReference>
<feature type="compositionally biased region" description="Basic and acidic residues" evidence="1">
    <location>
        <begin position="280"/>
        <end position="290"/>
    </location>
</feature>
<dbReference type="Proteomes" id="UP001302812">
    <property type="component" value="Unassembled WGS sequence"/>
</dbReference>